<organism evidence="1 2">
    <name type="scientific">Aromatoleum tolulyticum</name>
    <dbReference type="NCBI Taxonomy" id="34027"/>
    <lineage>
        <taxon>Bacteria</taxon>
        <taxon>Pseudomonadati</taxon>
        <taxon>Pseudomonadota</taxon>
        <taxon>Betaproteobacteria</taxon>
        <taxon>Rhodocyclales</taxon>
        <taxon>Rhodocyclaceae</taxon>
        <taxon>Aromatoleum</taxon>
    </lineage>
</organism>
<name>A0A1N6YRN2_9RHOO</name>
<protein>
    <submittedName>
        <fullName evidence="1">Uncharacterized protein</fullName>
    </submittedName>
</protein>
<dbReference type="RefSeq" id="WP_244551725.1">
    <property type="nucleotide sequence ID" value="NZ_FTMD01000010.1"/>
</dbReference>
<reference evidence="2" key="1">
    <citation type="submission" date="2017-01" db="EMBL/GenBank/DDBJ databases">
        <authorList>
            <person name="Varghese N."/>
            <person name="Submissions S."/>
        </authorList>
    </citation>
    <scope>NUCLEOTIDE SEQUENCE [LARGE SCALE GENOMIC DNA]</scope>
    <source>
        <strain evidence="2">ATCC 51758</strain>
    </source>
</reference>
<proteinExistence type="predicted"/>
<evidence type="ECO:0000313" key="2">
    <source>
        <dbReference type="Proteomes" id="UP000186819"/>
    </source>
</evidence>
<evidence type="ECO:0000313" key="1">
    <source>
        <dbReference type="EMBL" id="SIR17318.1"/>
    </source>
</evidence>
<dbReference type="EMBL" id="FTMD01000010">
    <property type="protein sequence ID" value="SIR17318.1"/>
    <property type="molecule type" value="Genomic_DNA"/>
</dbReference>
<keyword evidence="2" id="KW-1185">Reference proteome</keyword>
<accession>A0A1N6YRN2</accession>
<dbReference type="Proteomes" id="UP000186819">
    <property type="component" value="Unassembled WGS sequence"/>
</dbReference>
<gene>
    <name evidence="1" type="ORF">SAMN05421829_110190</name>
</gene>
<dbReference type="AlphaFoldDB" id="A0A1N6YRN2"/>
<sequence>MFRKLHPQYGLATLQPLFPHGYAEPQRSPRLPQRFAEIMGGRTPIDDTHAEIPASLSDTVIGEQTATEIALRPPTH</sequence>